<evidence type="ECO:0000313" key="3">
    <source>
        <dbReference type="Proteomes" id="UP001237642"/>
    </source>
</evidence>
<protein>
    <submittedName>
        <fullName evidence="2">Uncharacterized protein</fullName>
    </submittedName>
</protein>
<dbReference type="AlphaFoldDB" id="A0AAD8JJN0"/>
<feature type="signal peptide" evidence="1">
    <location>
        <begin position="1"/>
        <end position="26"/>
    </location>
</feature>
<organism evidence="2 3">
    <name type="scientific">Heracleum sosnowskyi</name>
    <dbReference type="NCBI Taxonomy" id="360622"/>
    <lineage>
        <taxon>Eukaryota</taxon>
        <taxon>Viridiplantae</taxon>
        <taxon>Streptophyta</taxon>
        <taxon>Embryophyta</taxon>
        <taxon>Tracheophyta</taxon>
        <taxon>Spermatophyta</taxon>
        <taxon>Magnoliopsida</taxon>
        <taxon>eudicotyledons</taxon>
        <taxon>Gunneridae</taxon>
        <taxon>Pentapetalae</taxon>
        <taxon>asterids</taxon>
        <taxon>campanulids</taxon>
        <taxon>Apiales</taxon>
        <taxon>Apiaceae</taxon>
        <taxon>Apioideae</taxon>
        <taxon>apioid superclade</taxon>
        <taxon>Tordylieae</taxon>
        <taxon>Tordyliinae</taxon>
        <taxon>Heracleum</taxon>
    </lineage>
</organism>
<evidence type="ECO:0000313" key="2">
    <source>
        <dbReference type="EMBL" id="KAK1404413.1"/>
    </source>
</evidence>
<dbReference type="EMBL" id="JAUIZM010000001">
    <property type="protein sequence ID" value="KAK1404413.1"/>
    <property type="molecule type" value="Genomic_DNA"/>
</dbReference>
<name>A0AAD8JJN0_9APIA</name>
<sequence length="160" mass="18458">MARMQLMLMMKVALLLIFSKTRRVWSYSNCHRESWLLWQSCYWNGFELSSFDWVWFKVVHGIITELVSQGELLRSRVEVFVQDHVSNFRSSDGWFGGKECTLVYWISLMEVGLVLAEMGSRGLRIGHAEKLTMQMALGTVVKVKPDEDGDMSFMSCSVCP</sequence>
<feature type="chain" id="PRO_5042135462" evidence="1">
    <location>
        <begin position="27"/>
        <end position="160"/>
    </location>
</feature>
<keyword evidence="1" id="KW-0732">Signal</keyword>
<dbReference type="Proteomes" id="UP001237642">
    <property type="component" value="Unassembled WGS sequence"/>
</dbReference>
<keyword evidence="3" id="KW-1185">Reference proteome</keyword>
<reference evidence="2" key="1">
    <citation type="submission" date="2023-02" db="EMBL/GenBank/DDBJ databases">
        <title>Genome of toxic invasive species Heracleum sosnowskyi carries increased number of genes despite the absence of recent whole-genome duplications.</title>
        <authorList>
            <person name="Schelkunov M."/>
            <person name="Shtratnikova V."/>
            <person name="Makarenko M."/>
            <person name="Klepikova A."/>
            <person name="Omelchenko D."/>
            <person name="Novikova G."/>
            <person name="Obukhova E."/>
            <person name="Bogdanov V."/>
            <person name="Penin A."/>
            <person name="Logacheva M."/>
        </authorList>
    </citation>
    <scope>NUCLEOTIDE SEQUENCE</scope>
    <source>
        <strain evidence="2">Hsosn_3</strain>
        <tissue evidence="2">Leaf</tissue>
    </source>
</reference>
<evidence type="ECO:0000256" key="1">
    <source>
        <dbReference type="SAM" id="SignalP"/>
    </source>
</evidence>
<accession>A0AAD8JJN0</accession>
<proteinExistence type="predicted"/>
<comment type="caution">
    <text evidence="2">The sequence shown here is derived from an EMBL/GenBank/DDBJ whole genome shotgun (WGS) entry which is preliminary data.</text>
</comment>
<gene>
    <name evidence="2" type="ORF">POM88_004018</name>
</gene>
<reference evidence="2" key="2">
    <citation type="submission" date="2023-05" db="EMBL/GenBank/DDBJ databases">
        <authorList>
            <person name="Schelkunov M.I."/>
        </authorList>
    </citation>
    <scope>NUCLEOTIDE SEQUENCE</scope>
    <source>
        <strain evidence="2">Hsosn_3</strain>
        <tissue evidence="2">Leaf</tissue>
    </source>
</reference>